<dbReference type="Pfam" id="PF00583">
    <property type="entry name" value="Acetyltransf_1"/>
    <property type="match status" value="1"/>
</dbReference>
<evidence type="ECO:0000256" key="2">
    <source>
        <dbReference type="ARBA" id="ARBA00023315"/>
    </source>
</evidence>
<dbReference type="NCBIfam" id="TIGR01575">
    <property type="entry name" value="rimI"/>
    <property type="match status" value="1"/>
</dbReference>
<sequence>MWVKSCNCVLSIEIRPANLTDIDDVIRLNRLTLPENYPPQFFYDVFMQYPKAFIVARSASMLVGYVMTRIEKTLTVIKWINRAHIISVAVHPAYRRQGIARKMMIEACKASYEFYKASEVYLEVRVTNEPAINLYKGLGFEIKEINRGYYSDGEDAYVMHSPLPLKVSD</sequence>
<gene>
    <name evidence="4" type="ORF">B9Q01_00200</name>
</gene>
<dbReference type="GO" id="GO:0031415">
    <property type="term" value="C:NatA complex"/>
    <property type="evidence" value="ECO:0007669"/>
    <property type="project" value="InterPro"/>
</dbReference>
<keyword evidence="1 4" id="KW-0808">Transferase</keyword>
<dbReference type="GO" id="GO:0004596">
    <property type="term" value="F:protein-N-terminal amino-acid acetyltransferase activity"/>
    <property type="evidence" value="ECO:0007669"/>
    <property type="project" value="InterPro"/>
</dbReference>
<dbReference type="AlphaFoldDB" id="A0A2R6ADZ2"/>
<dbReference type="SUPFAM" id="SSF55729">
    <property type="entry name" value="Acyl-CoA N-acyltransferases (Nat)"/>
    <property type="match status" value="1"/>
</dbReference>
<protein>
    <submittedName>
        <fullName evidence="4">Ribosomal-protein-alanine N-acetyltransferase</fullName>
    </submittedName>
</protein>
<dbReference type="InterPro" id="IPR006464">
    <property type="entry name" value="AcTrfase_RimI/Ard1"/>
</dbReference>
<feature type="domain" description="N-acetyltransferase" evidence="3">
    <location>
        <begin position="12"/>
        <end position="164"/>
    </location>
</feature>
<dbReference type="PANTHER" id="PTHR23091">
    <property type="entry name" value="N-TERMINAL ACETYLTRANSFERASE"/>
    <property type="match status" value="1"/>
</dbReference>
<evidence type="ECO:0000313" key="5">
    <source>
        <dbReference type="Proteomes" id="UP000240880"/>
    </source>
</evidence>
<dbReference type="Proteomes" id="UP000240880">
    <property type="component" value="Unassembled WGS sequence"/>
</dbReference>
<evidence type="ECO:0000313" key="4">
    <source>
        <dbReference type="EMBL" id="PSN84601.1"/>
    </source>
</evidence>
<reference evidence="4 5" key="1">
    <citation type="submission" date="2017-04" db="EMBL/GenBank/DDBJ databases">
        <title>Novel microbial lineages endemic to geothermal iron-oxide mats fill important gaps in the evolutionary history of Archaea.</title>
        <authorList>
            <person name="Jay Z.J."/>
            <person name="Beam J.P."/>
            <person name="Dlakic M."/>
            <person name="Rusch D.B."/>
            <person name="Kozubal M.A."/>
            <person name="Inskeep W.P."/>
        </authorList>
    </citation>
    <scope>NUCLEOTIDE SEQUENCE [LARGE SCALE GENOMIC DNA]</scope>
    <source>
        <strain evidence="4">OSP_D</strain>
    </source>
</reference>
<dbReference type="PANTHER" id="PTHR23091:SF4">
    <property type="entry name" value="N-TERMINAL AMINO-ACID N(ALPHA)-ACETYLTRANSFERASE NATA"/>
    <property type="match status" value="1"/>
</dbReference>
<dbReference type="InterPro" id="IPR000182">
    <property type="entry name" value="GNAT_dom"/>
</dbReference>
<name>A0A2R6ADZ2_9ARCH</name>
<dbReference type="InterPro" id="IPR016181">
    <property type="entry name" value="Acyl_CoA_acyltransferase"/>
</dbReference>
<dbReference type="PROSITE" id="PS51186">
    <property type="entry name" value="GNAT"/>
    <property type="match status" value="1"/>
</dbReference>
<evidence type="ECO:0000256" key="1">
    <source>
        <dbReference type="ARBA" id="ARBA00022679"/>
    </source>
</evidence>
<dbReference type="Gene3D" id="3.40.630.30">
    <property type="match status" value="1"/>
</dbReference>
<organism evidence="4 5">
    <name type="scientific">Candidatus Marsarchaeota G1 archaeon OSP_D</name>
    <dbReference type="NCBI Taxonomy" id="1978155"/>
    <lineage>
        <taxon>Archaea</taxon>
        <taxon>Candidatus Marsarchaeota</taxon>
        <taxon>Candidatus Marsarchaeota group 1</taxon>
    </lineage>
</organism>
<accession>A0A2R6ADZ2</accession>
<dbReference type="CDD" id="cd04301">
    <property type="entry name" value="NAT_SF"/>
    <property type="match status" value="1"/>
</dbReference>
<keyword evidence="2" id="KW-0012">Acyltransferase</keyword>
<dbReference type="EMBL" id="NEXC01000001">
    <property type="protein sequence ID" value="PSN84601.1"/>
    <property type="molecule type" value="Genomic_DNA"/>
</dbReference>
<comment type="caution">
    <text evidence="4">The sequence shown here is derived from an EMBL/GenBank/DDBJ whole genome shotgun (WGS) entry which is preliminary data.</text>
</comment>
<dbReference type="InterPro" id="IPR045047">
    <property type="entry name" value="Ard1-like"/>
</dbReference>
<proteinExistence type="predicted"/>
<evidence type="ECO:0000259" key="3">
    <source>
        <dbReference type="PROSITE" id="PS51186"/>
    </source>
</evidence>